<organism evidence="2 3">
    <name type="scientific">Tetracentron sinense</name>
    <name type="common">Spur-leaf</name>
    <dbReference type="NCBI Taxonomy" id="13715"/>
    <lineage>
        <taxon>Eukaryota</taxon>
        <taxon>Viridiplantae</taxon>
        <taxon>Streptophyta</taxon>
        <taxon>Embryophyta</taxon>
        <taxon>Tracheophyta</taxon>
        <taxon>Spermatophyta</taxon>
        <taxon>Magnoliopsida</taxon>
        <taxon>Trochodendrales</taxon>
        <taxon>Trochodendraceae</taxon>
        <taxon>Tetracentron</taxon>
    </lineage>
</organism>
<sequence>MPEPRDRLSRPSSTASILGPRRSVVGLGILVDEPDRGSPFQWGTTSMTASRGVSLRGFGMGRAGYSNPRLRNGRRRIVYGSPSVGQENYTAATGPRGRGSTARSPLPSWYPRTPLRDITAIVRAIERRRARLREAEGHQIANPAPQEQDVLDRALPISSAPLEHNISMISPNPMDATKPRAPPVGNVPKILLGINSQTVGEADFLTPQKKLLNTIDQVEKVVMEELQRIKKTPSAKKVDREKKVRTLMSMR</sequence>
<dbReference type="AlphaFoldDB" id="A0A835DKD1"/>
<dbReference type="EMBL" id="JABCRI010000007">
    <property type="protein sequence ID" value="KAF8403862.1"/>
    <property type="molecule type" value="Genomic_DNA"/>
</dbReference>
<dbReference type="PANTHER" id="PTHR35119:SF1">
    <property type="entry name" value="PROTEIN POLYCHOME"/>
    <property type="match status" value="1"/>
</dbReference>
<dbReference type="OMA" id="AENDGQH"/>
<proteinExistence type="predicted"/>
<dbReference type="GO" id="GO:0051783">
    <property type="term" value="P:regulation of nuclear division"/>
    <property type="evidence" value="ECO:0007669"/>
    <property type="project" value="InterPro"/>
</dbReference>
<dbReference type="PANTHER" id="PTHR35119">
    <property type="entry name" value="PROTEIN POLYCHOME"/>
    <property type="match status" value="1"/>
</dbReference>
<keyword evidence="3" id="KW-1185">Reference proteome</keyword>
<gene>
    <name evidence="2" type="ORF">HHK36_011968</name>
</gene>
<dbReference type="Proteomes" id="UP000655225">
    <property type="component" value="Unassembled WGS sequence"/>
</dbReference>
<dbReference type="InterPro" id="IPR034590">
    <property type="entry name" value="POLYCHOME/GIG1"/>
</dbReference>
<reference evidence="2 3" key="1">
    <citation type="submission" date="2020-04" db="EMBL/GenBank/DDBJ databases">
        <title>Plant Genome Project.</title>
        <authorList>
            <person name="Zhang R.-G."/>
        </authorList>
    </citation>
    <scope>NUCLEOTIDE SEQUENCE [LARGE SCALE GENOMIC DNA]</scope>
    <source>
        <strain evidence="2">YNK0</strain>
        <tissue evidence="2">Leaf</tissue>
    </source>
</reference>
<feature type="region of interest" description="Disordered" evidence="1">
    <location>
        <begin position="84"/>
        <end position="108"/>
    </location>
</feature>
<name>A0A835DKD1_TETSI</name>
<comment type="caution">
    <text evidence="2">The sequence shown here is derived from an EMBL/GenBank/DDBJ whole genome shotgun (WGS) entry which is preliminary data.</text>
</comment>
<evidence type="ECO:0000256" key="1">
    <source>
        <dbReference type="SAM" id="MobiDB-lite"/>
    </source>
</evidence>
<protein>
    <recommendedName>
        <fullName evidence="4">Protein POLYCHOME</fullName>
    </recommendedName>
</protein>
<evidence type="ECO:0000313" key="3">
    <source>
        <dbReference type="Proteomes" id="UP000655225"/>
    </source>
</evidence>
<evidence type="ECO:0000313" key="2">
    <source>
        <dbReference type="EMBL" id="KAF8403862.1"/>
    </source>
</evidence>
<evidence type="ECO:0008006" key="4">
    <source>
        <dbReference type="Google" id="ProtNLM"/>
    </source>
</evidence>
<dbReference type="GO" id="GO:0005634">
    <property type="term" value="C:nucleus"/>
    <property type="evidence" value="ECO:0007669"/>
    <property type="project" value="InterPro"/>
</dbReference>
<accession>A0A835DKD1</accession>
<dbReference type="OrthoDB" id="1916775at2759"/>